<name>A0ACB7SNN3_HYAAI</name>
<reference evidence="1" key="1">
    <citation type="submission" date="2020-05" db="EMBL/GenBank/DDBJ databases">
        <title>Large-scale comparative analyses of tick genomes elucidate their genetic diversity and vector capacities.</title>
        <authorList>
            <person name="Jia N."/>
            <person name="Wang J."/>
            <person name="Shi W."/>
            <person name="Du L."/>
            <person name="Sun Y."/>
            <person name="Zhan W."/>
            <person name="Jiang J."/>
            <person name="Wang Q."/>
            <person name="Zhang B."/>
            <person name="Ji P."/>
            <person name="Sakyi L.B."/>
            <person name="Cui X."/>
            <person name="Yuan T."/>
            <person name="Jiang B."/>
            <person name="Yang W."/>
            <person name="Lam T.T.-Y."/>
            <person name="Chang Q."/>
            <person name="Ding S."/>
            <person name="Wang X."/>
            <person name="Zhu J."/>
            <person name="Ruan X."/>
            <person name="Zhao L."/>
            <person name="Wei J."/>
            <person name="Que T."/>
            <person name="Du C."/>
            <person name="Cheng J."/>
            <person name="Dai P."/>
            <person name="Han X."/>
            <person name="Huang E."/>
            <person name="Gao Y."/>
            <person name="Liu J."/>
            <person name="Shao H."/>
            <person name="Ye R."/>
            <person name="Li L."/>
            <person name="Wei W."/>
            <person name="Wang X."/>
            <person name="Wang C."/>
            <person name="Yang T."/>
            <person name="Huo Q."/>
            <person name="Li W."/>
            <person name="Guo W."/>
            <person name="Chen H."/>
            <person name="Zhou L."/>
            <person name="Ni X."/>
            <person name="Tian J."/>
            <person name="Zhou Y."/>
            <person name="Sheng Y."/>
            <person name="Liu T."/>
            <person name="Pan Y."/>
            <person name="Xia L."/>
            <person name="Li J."/>
            <person name="Zhao F."/>
            <person name="Cao W."/>
        </authorList>
    </citation>
    <scope>NUCLEOTIDE SEQUENCE</scope>
    <source>
        <strain evidence="1">Hyas-2018</strain>
    </source>
</reference>
<dbReference type="EMBL" id="CM023483">
    <property type="protein sequence ID" value="KAH6936812.1"/>
    <property type="molecule type" value="Genomic_DNA"/>
</dbReference>
<comment type="caution">
    <text evidence="1">The sequence shown here is derived from an EMBL/GenBank/DDBJ whole genome shotgun (WGS) entry which is preliminary data.</text>
</comment>
<keyword evidence="2" id="KW-1185">Reference proteome</keyword>
<gene>
    <name evidence="1" type="ORF">HPB50_023213</name>
</gene>
<evidence type="ECO:0000313" key="1">
    <source>
        <dbReference type="EMBL" id="KAH6936812.1"/>
    </source>
</evidence>
<organism evidence="1 2">
    <name type="scientific">Hyalomma asiaticum</name>
    <name type="common">Tick</name>
    <dbReference type="NCBI Taxonomy" id="266040"/>
    <lineage>
        <taxon>Eukaryota</taxon>
        <taxon>Metazoa</taxon>
        <taxon>Ecdysozoa</taxon>
        <taxon>Arthropoda</taxon>
        <taxon>Chelicerata</taxon>
        <taxon>Arachnida</taxon>
        <taxon>Acari</taxon>
        <taxon>Parasitiformes</taxon>
        <taxon>Ixodida</taxon>
        <taxon>Ixodoidea</taxon>
        <taxon>Ixodidae</taxon>
        <taxon>Hyalomminae</taxon>
        <taxon>Hyalomma</taxon>
    </lineage>
</organism>
<accession>A0ACB7SNN3</accession>
<evidence type="ECO:0000313" key="2">
    <source>
        <dbReference type="Proteomes" id="UP000821845"/>
    </source>
</evidence>
<dbReference type="Proteomes" id="UP000821845">
    <property type="component" value="Chromosome 3"/>
</dbReference>
<sequence length="111" mass="11620">MPVLTTDFDNPFTLSVGAFTAPLLVESKFRLPVFTMQPALERPNSAGRDSTTRHSGGRGQIRSLGSARLPTGSFASGESFLRCPHLHTDVADAGAVVPHGDASHGFSRGGG</sequence>
<proteinExistence type="predicted"/>
<protein>
    <submittedName>
        <fullName evidence="1">Uncharacterized protein</fullName>
    </submittedName>
</protein>